<organism evidence="11">
    <name type="scientific">Ixodes ricinus</name>
    <name type="common">Common tick</name>
    <name type="synonym">Acarus ricinus</name>
    <dbReference type="NCBI Taxonomy" id="34613"/>
    <lineage>
        <taxon>Eukaryota</taxon>
        <taxon>Metazoa</taxon>
        <taxon>Ecdysozoa</taxon>
        <taxon>Arthropoda</taxon>
        <taxon>Chelicerata</taxon>
        <taxon>Arachnida</taxon>
        <taxon>Acari</taxon>
        <taxon>Parasitiformes</taxon>
        <taxon>Ixodida</taxon>
        <taxon>Ixodoidea</taxon>
        <taxon>Ixodidae</taxon>
        <taxon>Ixodinae</taxon>
        <taxon>Ixodes</taxon>
    </lineage>
</organism>
<feature type="transmembrane region" description="Helical" evidence="10">
    <location>
        <begin position="252"/>
        <end position="273"/>
    </location>
</feature>
<keyword evidence="7 10" id="KW-0472">Membrane</keyword>
<dbReference type="SUPFAM" id="SSF81338">
    <property type="entry name" value="Aquaporin-like"/>
    <property type="match status" value="1"/>
</dbReference>
<reference evidence="11" key="1">
    <citation type="submission" date="2016-02" db="EMBL/GenBank/DDBJ databases">
        <title>RNAseq analyses of the midgut from blood- or serum-fed Ixodes ricinus ticks.</title>
        <authorList>
            <person name="Perner J."/>
            <person name="Provaznik J."/>
            <person name="Schrenkova J."/>
            <person name="Urbanova V."/>
            <person name="Ribeiro J.M."/>
            <person name="Kopacek P."/>
        </authorList>
    </citation>
    <scope>NUCLEOTIDE SEQUENCE</scope>
    <source>
        <tissue evidence="11">Gut</tissue>
    </source>
</reference>
<sequence>RHGTDVEMAATVSLETLFLQLLGRLESTGRCPVAPGTVLSPSAAKQRRSLRVEIRTLELWRAVIGECLATFFYVFLVCGAHVSWPGYAEPSVLGIALTAGAAAATLCQCYGHISGCHMNPAVTLATFATRKVSPLRALLYVTAQCGGAIAGAALLYGVTVPGHQSSLGSSRPHEALGAWQAFGVEFVLSFLLASTVFASRDPSRSHLGGDAVVIGFAYLACTLAGLPATGASMNPARSLGPAFVMNKWIDHWVYWFGPVAGGLLAGLIYEYIFDTKKGSRALKQSLEDADKESNTDDDYEDPDAKITKYATVAQSPKGGVSGHQQCRGAQQQQQYEAAAGFRPAANTYSPTPSSAFPAATDTYGGSHAAAGTYAAPIYGTRFGNALRTLPARLEYGQGPGSTKF</sequence>
<dbReference type="InterPro" id="IPR022357">
    <property type="entry name" value="MIP_CS"/>
</dbReference>
<name>A0A131XRD8_IXORI</name>
<dbReference type="InterPro" id="IPR034294">
    <property type="entry name" value="Aquaporin_transptr"/>
</dbReference>
<accession>A0A131XRD8</accession>
<dbReference type="PANTHER" id="PTHR19139:SF199">
    <property type="entry name" value="MIP17260P"/>
    <property type="match status" value="1"/>
</dbReference>
<feature type="transmembrane region" description="Helical" evidence="10">
    <location>
        <begin position="137"/>
        <end position="158"/>
    </location>
</feature>
<keyword evidence="3 8" id="KW-0813">Transport</keyword>
<dbReference type="GO" id="GO:0015267">
    <property type="term" value="F:channel activity"/>
    <property type="evidence" value="ECO:0007669"/>
    <property type="project" value="InterPro"/>
</dbReference>
<feature type="transmembrane region" description="Helical" evidence="10">
    <location>
        <begin position="59"/>
        <end position="84"/>
    </location>
</feature>
<dbReference type="InterPro" id="IPR023271">
    <property type="entry name" value="Aquaporin-like"/>
</dbReference>
<dbReference type="InterPro" id="IPR000425">
    <property type="entry name" value="MIP"/>
</dbReference>
<dbReference type="PRINTS" id="PR00783">
    <property type="entry name" value="MINTRINSICP"/>
</dbReference>
<feature type="transmembrane region" description="Helical" evidence="10">
    <location>
        <begin position="211"/>
        <end position="232"/>
    </location>
</feature>
<evidence type="ECO:0000256" key="10">
    <source>
        <dbReference type="SAM" id="Phobius"/>
    </source>
</evidence>
<evidence type="ECO:0000256" key="5">
    <source>
        <dbReference type="ARBA" id="ARBA00022692"/>
    </source>
</evidence>
<evidence type="ECO:0000256" key="4">
    <source>
        <dbReference type="ARBA" id="ARBA00022475"/>
    </source>
</evidence>
<dbReference type="GO" id="GO:0005886">
    <property type="term" value="C:plasma membrane"/>
    <property type="evidence" value="ECO:0007669"/>
    <property type="project" value="UniProtKB-SubCell"/>
</dbReference>
<feature type="transmembrane region" description="Helical" evidence="10">
    <location>
        <begin position="178"/>
        <end position="199"/>
    </location>
</feature>
<comment type="similarity">
    <text evidence="2 8">Belongs to the MIP/aquaporin (TC 1.A.8) family.</text>
</comment>
<dbReference type="PANTHER" id="PTHR19139">
    <property type="entry name" value="AQUAPORIN TRANSPORTER"/>
    <property type="match status" value="1"/>
</dbReference>
<feature type="non-terminal residue" evidence="11">
    <location>
        <position position="1"/>
    </location>
</feature>
<dbReference type="FunFam" id="1.20.1080.10:FF:000080">
    <property type="entry name" value="VM23, putative"/>
    <property type="match status" value="1"/>
</dbReference>
<dbReference type="EMBL" id="GEFM01006197">
    <property type="protein sequence ID" value="JAP69599.1"/>
    <property type="molecule type" value="mRNA"/>
</dbReference>
<evidence type="ECO:0000256" key="3">
    <source>
        <dbReference type="ARBA" id="ARBA00022448"/>
    </source>
</evidence>
<dbReference type="CDD" id="cd00333">
    <property type="entry name" value="MIP"/>
    <property type="match status" value="1"/>
</dbReference>
<comment type="subcellular location">
    <subcellularLocation>
        <location evidence="1">Cell membrane</location>
        <topology evidence="1">Multi-pass membrane protein</topology>
    </subcellularLocation>
</comment>
<keyword evidence="4" id="KW-1003">Cell membrane</keyword>
<dbReference type="NCBIfam" id="TIGR00861">
    <property type="entry name" value="MIP"/>
    <property type="match status" value="1"/>
</dbReference>
<evidence type="ECO:0000313" key="11">
    <source>
        <dbReference type="EMBL" id="JAP69599.1"/>
    </source>
</evidence>
<protein>
    <submittedName>
        <fullName evidence="11">Putative aquaporin-2</fullName>
    </submittedName>
</protein>
<evidence type="ECO:0000256" key="7">
    <source>
        <dbReference type="ARBA" id="ARBA00023136"/>
    </source>
</evidence>
<dbReference type="Gene3D" id="1.20.1080.10">
    <property type="entry name" value="Glycerol uptake facilitator protein"/>
    <property type="match status" value="1"/>
</dbReference>
<evidence type="ECO:0000256" key="9">
    <source>
        <dbReference type="SAM" id="MobiDB-lite"/>
    </source>
</evidence>
<keyword evidence="6 10" id="KW-1133">Transmembrane helix</keyword>
<evidence type="ECO:0000256" key="1">
    <source>
        <dbReference type="ARBA" id="ARBA00004651"/>
    </source>
</evidence>
<feature type="compositionally biased region" description="Low complexity" evidence="9">
    <location>
        <begin position="324"/>
        <end position="337"/>
    </location>
</feature>
<proteinExistence type="evidence at transcript level"/>
<dbReference type="Pfam" id="PF00230">
    <property type="entry name" value="MIP"/>
    <property type="match status" value="1"/>
</dbReference>
<evidence type="ECO:0000256" key="2">
    <source>
        <dbReference type="ARBA" id="ARBA00006175"/>
    </source>
</evidence>
<feature type="transmembrane region" description="Helical" evidence="10">
    <location>
        <begin position="90"/>
        <end position="110"/>
    </location>
</feature>
<dbReference type="AlphaFoldDB" id="A0A131XRD8"/>
<evidence type="ECO:0000256" key="8">
    <source>
        <dbReference type="RuleBase" id="RU000477"/>
    </source>
</evidence>
<dbReference type="PROSITE" id="PS00221">
    <property type="entry name" value="MIP"/>
    <property type="match status" value="1"/>
</dbReference>
<keyword evidence="5 8" id="KW-0812">Transmembrane</keyword>
<evidence type="ECO:0000256" key="6">
    <source>
        <dbReference type="ARBA" id="ARBA00022989"/>
    </source>
</evidence>
<feature type="region of interest" description="Disordered" evidence="9">
    <location>
        <begin position="315"/>
        <end position="337"/>
    </location>
</feature>